<evidence type="ECO:0000313" key="9">
    <source>
        <dbReference type="EMBL" id="CAG9615041.1"/>
    </source>
</evidence>
<reference evidence="9 10" key="1">
    <citation type="submission" date="2021-10" db="EMBL/GenBank/DDBJ databases">
        <authorList>
            <person name="Criscuolo A."/>
        </authorList>
    </citation>
    <scope>NUCLEOTIDE SEQUENCE [LARGE SCALE GENOMIC DNA]</scope>
    <source>
        <strain evidence="10">CIP 111899</strain>
    </source>
</reference>
<keyword evidence="3 9" id="KW-0032">Aminotransferase</keyword>
<accession>A0ABM8YGV6</accession>
<gene>
    <name evidence="9" type="primary">hisC_5</name>
    <name evidence="9" type="ORF">BACCIP111899_04277</name>
</gene>
<dbReference type="InterPro" id="IPR036390">
    <property type="entry name" value="WH_DNA-bd_sf"/>
</dbReference>
<dbReference type="SUPFAM" id="SSF53383">
    <property type="entry name" value="PLP-dependent transferases"/>
    <property type="match status" value="1"/>
</dbReference>
<comment type="similarity">
    <text evidence="2">In the C-terminal section; belongs to the class-I pyridoxal-phosphate-dependent aminotransferase family.</text>
</comment>
<dbReference type="SUPFAM" id="SSF46785">
    <property type="entry name" value="Winged helix' DNA-binding domain"/>
    <property type="match status" value="1"/>
</dbReference>
<dbReference type="PANTHER" id="PTHR46577:SF1">
    <property type="entry name" value="HTH-TYPE TRANSCRIPTIONAL REGULATORY PROTEIN GABR"/>
    <property type="match status" value="1"/>
</dbReference>
<evidence type="ECO:0000256" key="6">
    <source>
        <dbReference type="ARBA" id="ARBA00023125"/>
    </source>
</evidence>
<sequence length="478" mass="54574">MKVVLRKESNIPFYQQIYEQIVQRIQGGMLADGDPLPSLRIMADDLKISVLTVRKAYKQLETKDYVYIQPGKGVYIRGKRNTPLNIHGPYDWQHMKAVNVIRSQYIINRHKKYYDFSQAILYPRLLPNPFLSGEMQKILDRDKMILATYGPVQGDEELRMEISKYLKDYQGLSADPAHLLITSGAQQGIDLIAQTLLKPGDTVIVESPCYGAAIDVFVNKGINVIPVELDEQGIRSDLLDEVCQKNNPVLLYVNPAFHNPTGTLMSEQRRKELIELAELYHFFIIEDDSFGEIYFDDVKLPAPLKYFDTNGHVIYLKGFSKTLAPGLRIAAILAEGPVFDWLYAAKALMDIGSPQLTQKAILPFLRTKRMKNHLEKLRTALQMRRDTTVEILASLPNIIHFQVPKGGFNLWISLPDSMHSFALLKKANEANISFLPGTACFVHESKHEYMRISYSMLNDQDLIVGLQKLRRIISDFQR</sequence>
<dbReference type="InterPro" id="IPR015424">
    <property type="entry name" value="PyrdxlP-dep_Trfase"/>
</dbReference>
<comment type="cofactor">
    <cofactor evidence="1">
        <name>pyridoxal 5'-phosphate</name>
        <dbReference type="ChEBI" id="CHEBI:597326"/>
    </cofactor>
</comment>
<dbReference type="CDD" id="cd07377">
    <property type="entry name" value="WHTH_GntR"/>
    <property type="match status" value="1"/>
</dbReference>
<dbReference type="Gene3D" id="3.90.1150.10">
    <property type="entry name" value="Aspartate Aminotransferase, domain 1"/>
    <property type="match status" value="1"/>
</dbReference>
<dbReference type="PROSITE" id="PS50949">
    <property type="entry name" value="HTH_GNTR"/>
    <property type="match status" value="1"/>
</dbReference>
<dbReference type="InterPro" id="IPR015422">
    <property type="entry name" value="PyrdxlP-dep_Trfase_small"/>
</dbReference>
<dbReference type="GO" id="GO:0004400">
    <property type="term" value="F:histidinol-phosphate transaminase activity"/>
    <property type="evidence" value="ECO:0007669"/>
    <property type="project" value="UniProtKB-EC"/>
</dbReference>
<keyword evidence="10" id="KW-1185">Reference proteome</keyword>
<dbReference type="Pfam" id="PF00155">
    <property type="entry name" value="Aminotran_1_2"/>
    <property type="match status" value="1"/>
</dbReference>
<dbReference type="PANTHER" id="PTHR46577">
    <property type="entry name" value="HTH-TYPE TRANSCRIPTIONAL REGULATORY PROTEIN GABR"/>
    <property type="match status" value="1"/>
</dbReference>
<organism evidence="9 10">
    <name type="scientific">Bacillus rhizoplanae</name>
    <dbReference type="NCBI Taxonomy" id="2880966"/>
    <lineage>
        <taxon>Bacteria</taxon>
        <taxon>Bacillati</taxon>
        <taxon>Bacillota</taxon>
        <taxon>Bacilli</taxon>
        <taxon>Bacillales</taxon>
        <taxon>Bacillaceae</taxon>
        <taxon>Bacillus</taxon>
    </lineage>
</organism>
<keyword evidence="9" id="KW-0808">Transferase</keyword>
<proteinExistence type="inferred from homology"/>
<keyword evidence="5" id="KW-0805">Transcription regulation</keyword>
<dbReference type="InterPro" id="IPR051446">
    <property type="entry name" value="HTH_trans_reg/aminotransferase"/>
</dbReference>
<feature type="domain" description="HTH gntR-type" evidence="8">
    <location>
        <begin position="11"/>
        <end position="79"/>
    </location>
</feature>
<evidence type="ECO:0000313" key="10">
    <source>
        <dbReference type="Proteomes" id="UP000789423"/>
    </source>
</evidence>
<evidence type="ECO:0000256" key="1">
    <source>
        <dbReference type="ARBA" id="ARBA00001933"/>
    </source>
</evidence>
<dbReference type="InterPro" id="IPR015421">
    <property type="entry name" value="PyrdxlP-dep_Trfase_major"/>
</dbReference>
<keyword evidence="6" id="KW-0238">DNA-binding</keyword>
<dbReference type="CDD" id="cd00609">
    <property type="entry name" value="AAT_like"/>
    <property type="match status" value="1"/>
</dbReference>
<dbReference type="InterPro" id="IPR036388">
    <property type="entry name" value="WH-like_DNA-bd_sf"/>
</dbReference>
<comment type="caution">
    <text evidence="9">The sequence shown here is derived from an EMBL/GenBank/DDBJ whole genome shotgun (WGS) entry which is preliminary data.</text>
</comment>
<dbReference type="Pfam" id="PF00392">
    <property type="entry name" value="GntR"/>
    <property type="match status" value="1"/>
</dbReference>
<dbReference type="EC" id="2.6.1.9" evidence="9"/>
<evidence type="ECO:0000256" key="4">
    <source>
        <dbReference type="ARBA" id="ARBA00022898"/>
    </source>
</evidence>
<dbReference type="Proteomes" id="UP000789423">
    <property type="component" value="Unassembled WGS sequence"/>
</dbReference>
<evidence type="ECO:0000259" key="8">
    <source>
        <dbReference type="PROSITE" id="PS50949"/>
    </source>
</evidence>
<keyword evidence="7" id="KW-0804">Transcription</keyword>
<evidence type="ECO:0000256" key="3">
    <source>
        <dbReference type="ARBA" id="ARBA00022576"/>
    </source>
</evidence>
<evidence type="ECO:0000256" key="5">
    <source>
        <dbReference type="ARBA" id="ARBA00023015"/>
    </source>
</evidence>
<dbReference type="Gene3D" id="1.10.10.10">
    <property type="entry name" value="Winged helix-like DNA-binding domain superfamily/Winged helix DNA-binding domain"/>
    <property type="match status" value="1"/>
</dbReference>
<keyword evidence="4" id="KW-0663">Pyridoxal phosphate</keyword>
<dbReference type="Gene3D" id="3.40.640.10">
    <property type="entry name" value="Type I PLP-dependent aspartate aminotransferase-like (Major domain)"/>
    <property type="match status" value="1"/>
</dbReference>
<dbReference type="EMBL" id="CAKJTI010000051">
    <property type="protein sequence ID" value="CAG9615041.1"/>
    <property type="molecule type" value="Genomic_DNA"/>
</dbReference>
<dbReference type="InterPro" id="IPR000524">
    <property type="entry name" value="Tscrpt_reg_HTH_GntR"/>
</dbReference>
<evidence type="ECO:0000256" key="7">
    <source>
        <dbReference type="ARBA" id="ARBA00023163"/>
    </source>
</evidence>
<name>A0ABM8YGV6_9BACI</name>
<protein>
    <submittedName>
        <fullName evidence="9">Histidinol-phosphate aminotransferase</fullName>
        <ecNumber evidence="9">2.6.1.9</ecNumber>
    </submittedName>
</protein>
<dbReference type="SMART" id="SM00345">
    <property type="entry name" value="HTH_GNTR"/>
    <property type="match status" value="1"/>
</dbReference>
<dbReference type="RefSeq" id="WP_230576961.1">
    <property type="nucleotide sequence ID" value="NZ_CAKJTI010000051.1"/>
</dbReference>
<dbReference type="InterPro" id="IPR004839">
    <property type="entry name" value="Aminotransferase_I/II_large"/>
</dbReference>
<evidence type="ECO:0000256" key="2">
    <source>
        <dbReference type="ARBA" id="ARBA00005384"/>
    </source>
</evidence>